<evidence type="ECO:0000313" key="1">
    <source>
        <dbReference type="EMBL" id="KAJ9078951.1"/>
    </source>
</evidence>
<reference evidence="1" key="1">
    <citation type="submission" date="2022-04" db="EMBL/GenBank/DDBJ databases">
        <title>Genome of the entomopathogenic fungus Entomophthora muscae.</title>
        <authorList>
            <person name="Elya C."/>
            <person name="Lovett B.R."/>
            <person name="Lee E."/>
            <person name="Macias A.M."/>
            <person name="Hajek A.E."/>
            <person name="De Bivort B.L."/>
            <person name="Kasson M.T."/>
            <person name="De Fine Licht H.H."/>
            <person name="Stajich J.E."/>
        </authorList>
    </citation>
    <scope>NUCLEOTIDE SEQUENCE</scope>
    <source>
        <strain evidence="1">Berkeley</strain>
    </source>
</reference>
<comment type="caution">
    <text evidence="1">The sequence shown here is derived from an EMBL/GenBank/DDBJ whole genome shotgun (WGS) entry which is preliminary data.</text>
</comment>
<organism evidence="1 2">
    <name type="scientific">Entomophthora muscae</name>
    <dbReference type="NCBI Taxonomy" id="34485"/>
    <lineage>
        <taxon>Eukaryota</taxon>
        <taxon>Fungi</taxon>
        <taxon>Fungi incertae sedis</taxon>
        <taxon>Zoopagomycota</taxon>
        <taxon>Entomophthoromycotina</taxon>
        <taxon>Entomophthoromycetes</taxon>
        <taxon>Entomophthorales</taxon>
        <taxon>Entomophthoraceae</taxon>
        <taxon>Entomophthora</taxon>
    </lineage>
</organism>
<sequence>MRGINEYSCQFQMQIFTFILGIILGVNTCTWPYSYLPSKFAKARLDKFREPCWKKPSPIPRVGPKEPSVQSVPDAKLELTMDCRGSDDFCNQVKRGIAITSWFFENTILLKHSLKGHIRIFPLSQNTTIAQVRASQYIYTFDQDILYPQAVAKQLEDDYAYLRNFQPFDFEIDINSDIQFHFSHQRTSVGFTDTLARSIIHGLGVVSEFSPHINIQKYIFFTPGIQRYQYFEDADNANSRHTEIKFMDSLFDTHLYMRYDYLSNYTTVYNSFLFPFTRNVTEFIKRLFEPDMYFYLSMVRYAGDTPRRSFFVSHDGTTARINIFMDDFLTDANDSDTVARVYLNHQGRPVSRTRAIVMNEFANKVPHYTKQPFDTINLRILRGLGYITHPDIPKTLPHTSIQSTCGKRAWL</sequence>
<dbReference type="Proteomes" id="UP001165960">
    <property type="component" value="Unassembled WGS sequence"/>
</dbReference>
<evidence type="ECO:0000313" key="2">
    <source>
        <dbReference type="Proteomes" id="UP001165960"/>
    </source>
</evidence>
<gene>
    <name evidence="1" type="ORF">DSO57_1001166</name>
</gene>
<dbReference type="EMBL" id="QTSX02002132">
    <property type="protein sequence ID" value="KAJ9078951.1"/>
    <property type="molecule type" value="Genomic_DNA"/>
</dbReference>
<name>A0ACC2TWU3_9FUNG</name>
<proteinExistence type="predicted"/>
<protein>
    <submittedName>
        <fullName evidence="1">Uncharacterized protein</fullName>
    </submittedName>
</protein>
<accession>A0ACC2TWU3</accession>
<keyword evidence="2" id="KW-1185">Reference proteome</keyword>